<dbReference type="InterPro" id="IPR020904">
    <property type="entry name" value="Sc_DH/Rdtase_CS"/>
</dbReference>
<dbReference type="InterPro" id="IPR002347">
    <property type="entry name" value="SDR_fam"/>
</dbReference>
<evidence type="ECO:0000313" key="5">
    <source>
        <dbReference type="Proteomes" id="UP000053029"/>
    </source>
</evidence>
<sequence>MASDGDRAALVTGGASGLGLIVVEHLLQHQWNVTIFDFDATAGKREATRLGERVLFIQGDVTDYQSQARAFRDTFEKWGRIDLVFANAGISEREEFAPPAAQPEATESTTPDTSVIDVCLVGVIYSAKLALQYFRKRPSSYGRLVVTSSQAGIYSSDTHPLYSAAKFGAVAFVRGLSKRLRKSGENITANVICPGLVDTPMTAGPFIDNAPAEMIVPPSLVVQVIQSFLDDESITGQAVEISGSELIYRTDPEYANAAAEYVLGGGYSKDTSPEDLIKFSQRSAQPRA</sequence>
<evidence type="ECO:0000256" key="1">
    <source>
        <dbReference type="ARBA" id="ARBA00006484"/>
    </source>
</evidence>
<comment type="similarity">
    <text evidence="1">Belongs to the short-chain dehydrogenases/reductases (SDR) family.</text>
</comment>
<dbReference type="PROSITE" id="PS00061">
    <property type="entry name" value="ADH_SHORT"/>
    <property type="match status" value="1"/>
</dbReference>
<dbReference type="EMBL" id="KN846969">
    <property type="protein sequence ID" value="KIW85364.1"/>
    <property type="molecule type" value="Genomic_DNA"/>
</dbReference>
<dbReference type="STRING" id="1442368.A0A0D2HLK9"/>
<evidence type="ECO:0000313" key="4">
    <source>
        <dbReference type="EMBL" id="KIW85364.1"/>
    </source>
</evidence>
<dbReference type="HOGENOM" id="CLU_010194_13_0_1"/>
<dbReference type="PANTHER" id="PTHR44229:SF4">
    <property type="entry name" value="15-HYDROXYPROSTAGLANDIN DEHYDROGENASE [NAD(+)]"/>
    <property type="match status" value="1"/>
</dbReference>
<dbReference type="PRINTS" id="PR00081">
    <property type="entry name" value="GDHRDH"/>
</dbReference>
<proteinExistence type="inferred from homology"/>
<dbReference type="SUPFAM" id="SSF51735">
    <property type="entry name" value="NAD(P)-binding Rossmann-fold domains"/>
    <property type="match status" value="1"/>
</dbReference>
<dbReference type="GO" id="GO:0016616">
    <property type="term" value="F:oxidoreductase activity, acting on the CH-OH group of donors, NAD or NADP as acceptor"/>
    <property type="evidence" value="ECO:0007669"/>
    <property type="project" value="TreeGrafter"/>
</dbReference>
<dbReference type="PANTHER" id="PTHR44229">
    <property type="entry name" value="15-HYDROXYPROSTAGLANDIN DEHYDROGENASE [NAD(+)]"/>
    <property type="match status" value="1"/>
</dbReference>
<dbReference type="AlphaFoldDB" id="A0A0D2HLK9"/>
<dbReference type="GO" id="GO:0005737">
    <property type="term" value="C:cytoplasm"/>
    <property type="evidence" value="ECO:0007669"/>
    <property type="project" value="TreeGrafter"/>
</dbReference>
<keyword evidence="3" id="KW-0560">Oxidoreductase</keyword>
<keyword evidence="2" id="KW-0521">NADP</keyword>
<accession>A0A0D2HLK9</accession>
<evidence type="ECO:0000256" key="2">
    <source>
        <dbReference type="ARBA" id="ARBA00022857"/>
    </source>
</evidence>
<evidence type="ECO:0000256" key="3">
    <source>
        <dbReference type="ARBA" id="ARBA00023002"/>
    </source>
</evidence>
<protein>
    <submittedName>
        <fullName evidence="4">Uncharacterized protein</fullName>
    </submittedName>
</protein>
<organism evidence="4 5">
    <name type="scientific">Fonsecaea pedrosoi CBS 271.37</name>
    <dbReference type="NCBI Taxonomy" id="1442368"/>
    <lineage>
        <taxon>Eukaryota</taxon>
        <taxon>Fungi</taxon>
        <taxon>Dikarya</taxon>
        <taxon>Ascomycota</taxon>
        <taxon>Pezizomycotina</taxon>
        <taxon>Eurotiomycetes</taxon>
        <taxon>Chaetothyriomycetidae</taxon>
        <taxon>Chaetothyriales</taxon>
        <taxon>Herpotrichiellaceae</taxon>
        <taxon>Fonsecaea</taxon>
    </lineage>
</organism>
<dbReference type="Gene3D" id="3.40.50.720">
    <property type="entry name" value="NAD(P)-binding Rossmann-like Domain"/>
    <property type="match status" value="1"/>
</dbReference>
<gene>
    <name evidence="4" type="ORF">Z517_00754</name>
</gene>
<dbReference type="Pfam" id="PF00106">
    <property type="entry name" value="adh_short"/>
    <property type="match status" value="1"/>
</dbReference>
<keyword evidence="5" id="KW-1185">Reference proteome</keyword>
<dbReference type="RefSeq" id="XP_013289172.1">
    <property type="nucleotide sequence ID" value="XM_013433718.1"/>
</dbReference>
<reference evidence="4 5" key="1">
    <citation type="submission" date="2015-01" db="EMBL/GenBank/DDBJ databases">
        <title>The Genome Sequence of Fonsecaea pedrosoi CBS 271.37.</title>
        <authorList>
            <consortium name="The Broad Institute Genomics Platform"/>
            <person name="Cuomo C."/>
            <person name="de Hoog S."/>
            <person name="Gorbushina A."/>
            <person name="Stielow B."/>
            <person name="Teixiera M."/>
            <person name="Abouelleil A."/>
            <person name="Chapman S.B."/>
            <person name="Priest M."/>
            <person name="Young S.K."/>
            <person name="Wortman J."/>
            <person name="Nusbaum C."/>
            <person name="Birren B."/>
        </authorList>
    </citation>
    <scope>NUCLEOTIDE SEQUENCE [LARGE SCALE GENOMIC DNA]</scope>
    <source>
        <strain evidence="4 5">CBS 271.37</strain>
    </source>
</reference>
<name>A0A0D2HLK9_9EURO</name>
<dbReference type="InterPro" id="IPR036291">
    <property type="entry name" value="NAD(P)-bd_dom_sf"/>
</dbReference>
<dbReference type="GeneID" id="25300244"/>
<dbReference type="VEuPathDB" id="FungiDB:Z517_00754"/>
<dbReference type="Proteomes" id="UP000053029">
    <property type="component" value="Unassembled WGS sequence"/>
</dbReference>